<proteinExistence type="predicted"/>
<name>A0ABU0YX71_9PROT</name>
<feature type="domain" description="CN hydrolase" evidence="1">
    <location>
        <begin position="209"/>
        <end position="355"/>
    </location>
</feature>
<dbReference type="Gene3D" id="3.60.110.10">
    <property type="entry name" value="Carbon-nitrogen hydrolase"/>
    <property type="match status" value="1"/>
</dbReference>
<dbReference type="SUPFAM" id="SSF56317">
    <property type="entry name" value="Carbon-nitrogen hydrolase"/>
    <property type="match status" value="1"/>
</dbReference>
<evidence type="ECO:0000259" key="1">
    <source>
        <dbReference type="Pfam" id="PF00795"/>
    </source>
</evidence>
<gene>
    <name evidence="2" type="ORF">Q8A70_26490</name>
</gene>
<reference evidence="3" key="1">
    <citation type="submission" date="2023-08" db="EMBL/GenBank/DDBJ databases">
        <title>Rhodospirillaceae gen. nov., a novel taxon isolated from the Yangtze River Yuezi River estuary sludge.</title>
        <authorList>
            <person name="Ruan L."/>
        </authorList>
    </citation>
    <scope>NUCLEOTIDE SEQUENCE [LARGE SCALE GENOMIC DNA]</scope>
    <source>
        <strain evidence="3">R-7</strain>
    </source>
</reference>
<dbReference type="InterPro" id="IPR036526">
    <property type="entry name" value="C-N_Hydrolase_sf"/>
</dbReference>
<dbReference type="RefSeq" id="WP_379961466.1">
    <property type="nucleotide sequence ID" value="NZ_JAUYVI010000010.1"/>
</dbReference>
<protein>
    <recommendedName>
        <fullName evidence="1">CN hydrolase domain-containing protein</fullName>
    </recommendedName>
</protein>
<keyword evidence="3" id="KW-1185">Reference proteome</keyword>
<evidence type="ECO:0000313" key="2">
    <source>
        <dbReference type="EMBL" id="MDQ7251263.1"/>
    </source>
</evidence>
<dbReference type="Pfam" id="PF00795">
    <property type="entry name" value="CN_hydrolase"/>
    <property type="match status" value="1"/>
</dbReference>
<dbReference type="InterPro" id="IPR003010">
    <property type="entry name" value="C-N_Hydrolase"/>
</dbReference>
<dbReference type="Proteomes" id="UP001230156">
    <property type="component" value="Unassembled WGS sequence"/>
</dbReference>
<dbReference type="EMBL" id="JAUYVI010000010">
    <property type="protein sequence ID" value="MDQ7251263.1"/>
    <property type="molecule type" value="Genomic_DNA"/>
</dbReference>
<evidence type="ECO:0000313" key="3">
    <source>
        <dbReference type="Proteomes" id="UP001230156"/>
    </source>
</evidence>
<sequence>MLSTELADLFIRLWNSIEQATEAGGAIPPPSALVHGRLEAEAVGLISRPTAAAELEKWSGTDQQRAVIAAQAIDAWFLPMTGPTTGLNSELREARRQYLLRHRFDSAASSDRLILRRPLGGRWQDPLSMPKNYVGAAAFFETLFVLPGEITSTHPDDETKPIKIKIDFRMSAAADVRPFDLTRPWSLGIAPIAEADTDFDFKTLDVAGQEHYDVQVQPLHDRIKDVVKYLCEQNCRVIAFPEMAIHEDAITVLKDAVAAHGPTSQLSLVFAGSARMPDASGKPPYNESIVLDHLGREILKHRKLTHWNLKKDQCDRYALPCKGATLNEYTTAGDTVTVLEHGFFGRIATLICEDLSRFQPGVWLRENMLLDLQFTPILDATIEEQRWPHRFGTKASFSGRCRVIVANSVPLTLRQNKVNNASGATHRVSGQCGIAFLADVESADLRERFVHVPLPLTSPVAEVVSWHPETWNLSSISKH</sequence>
<accession>A0ABU0YX71</accession>
<comment type="caution">
    <text evidence="2">The sequence shown here is derived from an EMBL/GenBank/DDBJ whole genome shotgun (WGS) entry which is preliminary data.</text>
</comment>
<organism evidence="2 3">
    <name type="scientific">Dongia sedimenti</name>
    <dbReference type="NCBI Taxonomy" id="3064282"/>
    <lineage>
        <taxon>Bacteria</taxon>
        <taxon>Pseudomonadati</taxon>
        <taxon>Pseudomonadota</taxon>
        <taxon>Alphaproteobacteria</taxon>
        <taxon>Rhodospirillales</taxon>
        <taxon>Dongiaceae</taxon>
        <taxon>Dongia</taxon>
    </lineage>
</organism>